<dbReference type="EMBL" id="CAJNOO010000769">
    <property type="protein sequence ID" value="CAF1029570.1"/>
    <property type="molecule type" value="Genomic_DNA"/>
</dbReference>
<keyword evidence="1" id="KW-1133">Transmembrane helix</keyword>
<feature type="transmembrane region" description="Helical" evidence="1">
    <location>
        <begin position="126"/>
        <end position="143"/>
    </location>
</feature>
<evidence type="ECO:0000256" key="1">
    <source>
        <dbReference type="SAM" id="Phobius"/>
    </source>
</evidence>
<feature type="transmembrane region" description="Helical" evidence="1">
    <location>
        <begin position="70"/>
        <end position="90"/>
    </location>
</feature>
<evidence type="ECO:0000313" key="2">
    <source>
        <dbReference type="EMBL" id="CAF1029570.1"/>
    </source>
</evidence>
<name>A0A819BWL8_9BILA</name>
<dbReference type="Proteomes" id="UP000663823">
    <property type="component" value="Unassembled WGS sequence"/>
</dbReference>
<dbReference type="OrthoDB" id="10043543at2759"/>
<reference evidence="4" key="1">
    <citation type="submission" date="2021-02" db="EMBL/GenBank/DDBJ databases">
        <authorList>
            <person name="Nowell W R."/>
        </authorList>
    </citation>
    <scope>NUCLEOTIDE SEQUENCE</scope>
</reference>
<evidence type="ECO:0000313" key="5">
    <source>
        <dbReference type="EMBL" id="CAF3943514.1"/>
    </source>
</evidence>
<dbReference type="EMBL" id="CAJOAX010002627">
    <property type="protein sequence ID" value="CAF3808945.1"/>
    <property type="molecule type" value="Genomic_DNA"/>
</dbReference>
<dbReference type="Proteomes" id="UP000663874">
    <property type="component" value="Unassembled WGS sequence"/>
</dbReference>
<dbReference type="AlphaFoldDB" id="A0A819BWL8"/>
<feature type="transmembrane region" description="Helical" evidence="1">
    <location>
        <begin position="257"/>
        <end position="278"/>
    </location>
</feature>
<dbReference type="Proteomes" id="UP000663889">
    <property type="component" value="Unassembled WGS sequence"/>
</dbReference>
<feature type="transmembrane region" description="Helical" evidence="1">
    <location>
        <begin position="42"/>
        <end position="63"/>
    </location>
</feature>
<proteinExistence type="predicted"/>
<evidence type="ECO:0000313" key="4">
    <source>
        <dbReference type="EMBL" id="CAF3808945.1"/>
    </source>
</evidence>
<evidence type="ECO:0000313" key="6">
    <source>
        <dbReference type="Proteomes" id="UP000663823"/>
    </source>
</evidence>
<organism evidence="4 6">
    <name type="scientific">Rotaria sordida</name>
    <dbReference type="NCBI Taxonomy" id="392033"/>
    <lineage>
        <taxon>Eukaryota</taxon>
        <taxon>Metazoa</taxon>
        <taxon>Spiralia</taxon>
        <taxon>Gnathifera</taxon>
        <taxon>Rotifera</taxon>
        <taxon>Eurotatoria</taxon>
        <taxon>Bdelloidea</taxon>
        <taxon>Philodinida</taxon>
        <taxon>Philodinidae</taxon>
        <taxon>Rotaria</taxon>
    </lineage>
</organism>
<dbReference type="EMBL" id="CAJNOU010002631">
    <property type="protein sequence ID" value="CAF1337067.1"/>
    <property type="molecule type" value="Genomic_DNA"/>
</dbReference>
<dbReference type="EMBL" id="CAJOBE010004699">
    <property type="protein sequence ID" value="CAF3943514.1"/>
    <property type="molecule type" value="Genomic_DNA"/>
</dbReference>
<feature type="transmembrane region" description="Helical" evidence="1">
    <location>
        <begin position="96"/>
        <end position="114"/>
    </location>
</feature>
<feature type="transmembrane region" description="Helical" evidence="1">
    <location>
        <begin position="227"/>
        <end position="250"/>
    </location>
</feature>
<comment type="caution">
    <text evidence="4">The sequence shown here is derived from an EMBL/GenBank/DDBJ whole genome shotgun (WGS) entry which is preliminary data.</text>
</comment>
<protein>
    <submittedName>
        <fullName evidence="4">Uncharacterized protein</fullName>
    </submittedName>
</protein>
<gene>
    <name evidence="5" type="ORF">FNK824_LOCUS22810</name>
    <name evidence="4" type="ORF">OTI717_LOCUS18714</name>
    <name evidence="2" type="ORF">RFH988_LOCUS15637</name>
    <name evidence="3" type="ORF">SEV965_LOCUS28140</name>
</gene>
<accession>A0A819BWL8</accession>
<evidence type="ECO:0000313" key="3">
    <source>
        <dbReference type="EMBL" id="CAF1337067.1"/>
    </source>
</evidence>
<keyword evidence="1" id="KW-0472">Membrane</keyword>
<keyword evidence="1" id="KW-0812">Transmembrane</keyword>
<dbReference type="Proteomes" id="UP000663882">
    <property type="component" value="Unassembled WGS sequence"/>
</dbReference>
<sequence length="331" mass="38131">MYPSYEIALSSPSSSSITDLHQQQEIPVKIKFSVWHTFKHHIPRFIITILIDVILPLTIYISLQKYIKPVYALLAGSSPPLFMVIFKAIWLRTFDALGFLVFFTFSITAIVAIVSRSPIILLLEKSLLTGILSIIFGITLIPFQCCKHRCRWRPLAYYFYQDLVPTKRKDIGLPDSIFIDDDDEKIDYNYARLKEEVSIEKSSVKQEVAQVYEWLYGHSSSFRNSCYFITSVWSVGYLLEFLARIILILARLSVNKIVIYGHIILSTITVLMILLTVICITIERRFTLAFIQRWRLQNLNIQQSQSNRLSEISSSLVIVRSDSNCILSVNA</sequence>